<dbReference type="GO" id="GO:0005506">
    <property type="term" value="F:iron ion binding"/>
    <property type="evidence" value="ECO:0007669"/>
    <property type="project" value="InterPro"/>
</dbReference>
<keyword evidence="6 10" id="KW-0560">Oxidoreductase</keyword>
<evidence type="ECO:0000256" key="4">
    <source>
        <dbReference type="ARBA" id="ARBA00022617"/>
    </source>
</evidence>
<dbReference type="Gene3D" id="1.10.630.10">
    <property type="entry name" value="Cytochrome P450"/>
    <property type="match status" value="1"/>
</dbReference>
<feature type="signal peptide" evidence="11">
    <location>
        <begin position="1"/>
        <end position="19"/>
    </location>
</feature>
<evidence type="ECO:0008006" key="14">
    <source>
        <dbReference type="Google" id="ProtNLM"/>
    </source>
</evidence>
<comment type="caution">
    <text evidence="12">The sequence shown here is derived from an EMBL/GenBank/DDBJ whole genome shotgun (WGS) entry which is preliminary data.</text>
</comment>
<gene>
    <name evidence="12" type="ORF">RDB_LOCUS90771</name>
</gene>
<feature type="chain" id="PRO_5034741814" description="O-methylsterigmatocystin oxidoreductase" evidence="11">
    <location>
        <begin position="20"/>
        <end position="529"/>
    </location>
</feature>
<feature type="binding site" description="axial binding residue" evidence="9">
    <location>
        <position position="459"/>
    </location>
    <ligand>
        <name>heme</name>
        <dbReference type="ChEBI" id="CHEBI:30413"/>
    </ligand>
    <ligandPart>
        <name>Fe</name>
        <dbReference type="ChEBI" id="CHEBI:18248"/>
    </ligandPart>
</feature>
<keyword evidence="8 10" id="KW-0503">Monooxygenase</keyword>
<dbReference type="InterPro" id="IPR002401">
    <property type="entry name" value="Cyt_P450_E_grp-I"/>
</dbReference>
<organism evidence="12 13">
    <name type="scientific">Rhizoctonia solani</name>
    <dbReference type="NCBI Taxonomy" id="456999"/>
    <lineage>
        <taxon>Eukaryota</taxon>
        <taxon>Fungi</taxon>
        <taxon>Dikarya</taxon>
        <taxon>Basidiomycota</taxon>
        <taxon>Agaricomycotina</taxon>
        <taxon>Agaricomycetes</taxon>
        <taxon>Cantharellales</taxon>
        <taxon>Ceratobasidiaceae</taxon>
        <taxon>Rhizoctonia</taxon>
    </lineage>
</organism>
<dbReference type="CDD" id="cd11065">
    <property type="entry name" value="CYP64-like"/>
    <property type="match status" value="1"/>
</dbReference>
<dbReference type="InterPro" id="IPR036396">
    <property type="entry name" value="Cyt_P450_sf"/>
</dbReference>
<proteinExistence type="inferred from homology"/>
<accession>A0A8H3H043</accession>
<dbReference type="PANTHER" id="PTHR46300:SF7">
    <property type="entry name" value="P450, PUTATIVE (EUROFUNG)-RELATED"/>
    <property type="match status" value="1"/>
</dbReference>
<reference evidence="12" key="1">
    <citation type="submission" date="2021-01" db="EMBL/GenBank/DDBJ databases">
        <authorList>
            <person name="Kaushik A."/>
        </authorList>
    </citation>
    <scope>NUCLEOTIDE SEQUENCE</scope>
    <source>
        <strain evidence="12">AG3-1AP</strain>
    </source>
</reference>
<dbReference type="InterPro" id="IPR017972">
    <property type="entry name" value="Cyt_P450_CS"/>
</dbReference>
<evidence type="ECO:0000256" key="11">
    <source>
        <dbReference type="SAM" id="SignalP"/>
    </source>
</evidence>
<protein>
    <recommendedName>
        <fullName evidence="14">O-methylsterigmatocystin oxidoreductase</fullName>
    </recommendedName>
</protein>
<comment type="similarity">
    <text evidence="3 10">Belongs to the cytochrome P450 family.</text>
</comment>
<dbReference type="PANTHER" id="PTHR46300">
    <property type="entry name" value="P450, PUTATIVE (EUROFUNG)-RELATED-RELATED"/>
    <property type="match status" value="1"/>
</dbReference>
<comment type="cofactor">
    <cofactor evidence="1 9">
        <name>heme</name>
        <dbReference type="ChEBI" id="CHEBI:30413"/>
    </cofactor>
</comment>
<keyword evidence="5 9" id="KW-0479">Metal-binding</keyword>
<evidence type="ECO:0000256" key="7">
    <source>
        <dbReference type="ARBA" id="ARBA00023004"/>
    </source>
</evidence>
<evidence type="ECO:0000313" key="12">
    <source>
        <dbReference type="EMBL" id="CAE6474549.1"/>
    </source>
</evidence>
<evidence type="ECO:0000313" key="13">
    <source>
        <dbReference type="Proteomes" id="UP000663831"/>
    </source>
</evidence>
<dbReference type="GO" id="GO:0016705">
    <property type="term" value="F:oxidoreductase activity, acting on paired donors, with incorporation or reduction of molecular oxygen"/>
    <property type="evidence" value="ECO:0007669"/>
    <property type="project" value="InterPro"/>
</dbReference>
<evidence type="ECO:0000256" key="2">
    <source>
        <dbReference type="ARBA" id="ARBA00005179"/>
    </source>
</evidence>
<dbReference type="PRINTS" id="PR00463">
    <property type="entry name" value="EP450I"/>
</dbReference>
<dbReference type="Proteomes" id="UP000663831">
    <property type="component" value="Unassembled WGS sequence"/>
</dbReference>
<dbReference type="Pfam" id="PF00067">
    <property type="entry name" value="p450"/>
    <property type="match status" value="2"/>
</dbReference>
<evidence type="ECO:0000256" key="3">
    <source>
        <dbReference type="ARBA" id="ARBA00010617"/>
    </source>
</evidence>
<evidence type="ECO:0000256" key="10">
    <source>
        <dbReference type="RuleBase" id="RU000461"/>
    </source>
</evidence>
<dbReference type="InterPro" id="IPR001128">
    <property type="entry name" value="Cyt_P450"/>
</dbReference>
<dbReference type="SUPFAM" id="SSF48264">
    <property type="entry name" value="Cytochrome P450"/>
    <property type="match status" value="1"/>
</dbReference>
<keyword evidence="7 9" id="KW-0408">Iron</keyword>
<dbReference type="PRINTS" id="PR00385">
    <property type="entry name" value="P450"/>
</dbReference>
<evidence type="ECO:0000256" key="8">
    <source>
        <dbReference type="ARBA" id="ARBA00023033"/>
    </source>
</evidence>
<keyword evidence="4 9" id="KW-0349">Heme</keyword>
<dbReference type="GO" id="GO:0004497">
    <property type="term" value="F:monooxygenase activity"/>
    <property type="evidence" value="ECO:0007669"/>
    <property type="project" value="UniProtKB-KW"/>
</dbReference>
<comment type="pathway">
    <text evidence="2">Secondary metabolite biosynthesis.</text>
</comment>
<evidence type="ECO:0000256" key="6">
    <source>
        <dbReference type="ARBA" id="ARBA00023002"/>
    </source>
</evidence>
<dbReference type="EMBL" id="CAJMWV010003024">
    <property type="protein sequence ID" value="CAE6474549.1"/>
    <property type="molecule type" value="Genomic_DNA"/>
</dbReference>
<sequence length="529" mass="59953">MPGSQSLLVSLATIAGVAAGLQVWSRRKGSLPTSPKWYPIIGNLLSMPQNNEHIGFIELGKQLNADMFSLEIFGTVIIVLNSFDDAINLLEKRGGIYSDRAVPPMISEPSLFYWPEFIGALRYNDRWKKTRRLIHPWLHKKASESFHNSQQEQARLLLQRLSRSCGKIDSEWLYGEFFFALAGTLMHSIYGYKLESMQDPFVTEAHKAVDRISQAAMPTNFLVNLFPSLVYVPEWFPGAGWKRTARQWREQQRRVIRESFDWTKTRIASGNHESCIIASLLTHAEQLGLEADEVDDYTSQIAMTLFGGGTETTANVFLVFVLEMIFYPEAQAKAQEEIDRVIPRSRLPVMEDREHLPYINRLIKEVLRWRPVVPTGLAGVIDSSGIRSLTYLLGIPHACFQDDIYQGFAIPKGAMVIGNIWAMSRDEKVYPDSENFNPDRFLDPSVPDCPVFGFGRRECPGLHFAEASVFIIIASLLSVFKFEVGQDENGQDCLPDLASRNSVIYHPKPFKLRMALRSAYHDELVSAVI</sequence>
<dbReference type="GO" id="GO:0020037">
    <property type="term" value="F:heme binding"/>
    <property type="evidence" value="ECO:0007669"/>
    <property type="project" value="InterPro"/>
</dbReference>
<evidence type="ECO:0000256" key="1">
    <source>
        <dbReference type="ARBA" id="ARBA00001971"/>
    </source>
</evidence>
<keyword evidence="11" id="KW-0732">Signal</keyword>
<dbReference type="PROSITE" id="PS00086">
    <property type="entry name" value="CYTOCHROME_P450"/>
    <property type="match status" value="1"/>
</dbReference>
<dbReference type="AlphaFoldDB" id="A0A8H3H043"/>
<dbReference type="InterPro" id="IPR050364">
    <property type="entry name" value="Cytochrome_P450_fung"/>
</dbReference>
<name>A0A8H3H043_9AGAM</name>
<evidence type="ECO:0000256" key="5">
    <source>
        <dbReference type="ARBA" id="ARBA00022723"/>
    </source>
</evidence>
<evidence type="ECO:0000256" key="9">
    <source>
        <dbReference type="PIRSR" id="PIRSR602401-1"/>
    </source>
</evidence>